<dbReference type="EMBL" id="CM000950">
    <property type="protein sequence ID" value="EFH31417.1"/>
    <property type="molecule type" value="Genomic_DNA"/>
</dbReference>
<evidence type="ECO:0000259" key="10">
    <source>
        <dbReference type="Pfam" id="PF02771"/>
    </source>
</evidence>
<evidence type="ECO:0000256" key="4">
    <source>
        <dbReference type="ARBA" id="ARBA00022827"/>
    </source>
</evidence>
<name>D6X5K1_STRE2</name>
<reference evidence="12" key="2">
    <citation type="submission" date="2009-10" db="EMBL/GenBank/DDBJ databases">
        <title>The genome sequence of Streptomyces pristinaespiralis strain ATCC 25486.</title>
        <authorList>
            <consortium name="The Broad Institute Genome Sequencing Platform"/>
            <consortium name="Broad Institute Microbial Sequencing Center"/>
            <person name="Fischbach M."/>
            <person name="Godfrey P."/>
            <person name="Ward D."/>
            <person name="Young S."/>
            <person name="Zeng Q."/>
            <person name="Koehrsen M."/>
            <person name="Alvarado L."/>
            <person name="Berlin A.M."/>
            <person name="Bochicchio J."/>
            <person name="Borenstein D."/>
            <person name="Chapman S.B."/>
            <person name="Chen Z."/>
            <person name="Engels R."/>
            <person name="Freedman E."/>
            <person name="Gellesch M."/>
            <person name="Goldberg J."/>
            <person name="Griggs A."/>
            <person name="Gujja S."/>
            <person name="Heilman E.R."/>
            <person name="Heiman D.I."/>
            <person name="Hepburn T.A."/>
            <person name="Howarth C."/>
            <person name="Jen D."/>
            <person name="Larson L."/>
            <person name="Lewis B."/>
            <person name="Mehta T."/>
            <person name="Park D."/>
            <person name="Pearson M."/>
            <person name="Richards J."/>
            <person name="Roberts A."/>
            <person name="Saif S."/>
            <person name="Shea T.D."/>
            <person name="Shenoy N."/>
            <person name="Sisk P."/>
            <person name="Stolte C."/>
            <person name="Sykes S.N."/>
            <person name="Thomson T."/>
            <person name="Walk T."/>
            <person name="White J."/>
            <person name="Yandava C."/>
            <person name="Straight P."/>
            <person name="Clardy J."/>
            <person name="Hung D."/>
            <person name="Kolter R."/>
            <person name="Mekalanos J."/>
            <person name="Walker S."/>
            <person name="Walsh C.T."/>
            <person name="Wieland-Brown L.C."/>
            <person name="Haas B."/>
            <person name="Nusbaum C."/>
            <person name="Birren B."/>
        </authorList>
    </citation>
    <scope>NUCLEOTIDE SEQUENCE [LARGE SCALE GENOMIC DNA]</scope>
    <source>
        <strain evidence="12">ATCC 25486 / DSM 40338 / CBS 914.69 / JCM 4507 / NBRC 13074 / NRRL 2958 / 5647</strain>
    </source>
</reference>
<dbReference type="GO" id="GO:0033539">
    <property type="term" value="P:fatty acid beta-oxidation using acyl-CoA dehydrogenase"/>
    <property type="evidence" value="ECO:0007669"/>
    <property type="project" value="TreeGrafter"/>
</dbReference>
<keyword evidence="12" id="KW-1185">Reference proteome</keyword>
<comment type="cofactor">
    <cofactor evidence="1 6">
        <name>FAD</name>
        <dbReference type="ChEBI" id="CHEBI:57692"/>
    </cofactor>
</comment>
<dbReference type="PANTHER" id="PTHR48083:SF1">
    <property type="entry name" value="DEHYDROGENASE, PUTATIVE (AFU_ORTHOLOGUE AFUA_7G06510)-RELATED"/>
    <property type="match status" value="1"/>
</dbReference>
<dbReference type="InterPro" id="IPR036250">
    <property type="entry name" value="AcylCo_DH-like_C"/>
</dbReference>
<dbReference type="HOGENOM" id="CLU_018204_0_2_11"/>
<proteinExistence type="inferred from homology"/>
<feature type="compositionally biased region" description="Basic and acidic residues" evidence="7">
    <location>
        <begin position="120"/>
        <end position="130"/>
    </location>
</feature>
<accession>D6X5K1</accession>
<dbReference type="InterPro" id="IPR009075">
    <property type="entry name" value="AcylCo_DH/oxidase_C"/>
</dbReference>
<feature type="domain" description="Acyl-CoA dehydrogenase/oxidase C-terminal" evidence="8">
    <location>
        <begin position="421"/>
        <end position="563"/>
    </location>
</feature>
<dbReference type="eggNOG" id="COG1960">
    <property type="taxonomic scope" value="Bacteria"/>
</dbReference>
<dbReference type="Pfam" id="PF02771">
    <property type="entry name" value="Acyl-CoA_dh_N"/>
    <property type="match status" value="1"/>
</dbReference>
<feature type="compositionally biased region" description="Polar residues" evidence="7">
    <location>
        <begin position="312"/>
        <end position="321"/>
    </location>
</feature>
<reference evidence="12" key="1">
    <citation type="submission" date="2008-02" db="EMBL/GenBank/DDBJ databases">
        <authorList>
            <consortium name="The Broad Institute Genome Sequencing Platform"/>
            <person name="Fischbach M."/>
            <person name="Ward D."/>
            <person name="Young S."/>
            <person name="Jaffe D."/>
            <person name="Gnerre S."/>
            <person name="Berlin A."/>
            <person name="Heiman D."/>
            <person name="Hepburn T."/>
            <person name="Sykes S."/>
            <person name="Alvarado L."/>
            <person name="Kodira C.D."/>
            <person name="Straight P."/>
            <person name="Clardy J."/>
            <person name="Hung D."/>
            <person name="Kolter R."/>
            <person name="Mekalanos J."/>
            <person name="Walker S."/>
            <person name="Walsh C.T."/>
            <person name="Lander E."/>
            <person name="Galagan J."/>
            <person name="Nusbaum C."/>
            <person name="Birren B."/>
        </authorList>
    </citation>
    <scope>NUCLEOTIDE SEQUENCE [LARGE SCALE GENOMIC DNA]</scope>
    <source>
        <strain evidence="12">ATCC 25486 / DSM 40338 / CBS 914.69 / JCM 4507 / NBRC 13074 / NRRL 2958 / 5647</strain>
    </source>
</reference>
<dbReference type="Pfam" id="PF00441">
    <property type="entry name" value="Acyl-CoA_dh_1"/>
    <property type="match status" value="1"/>
</dbReference>
<gene>
    <name evidence="11" type="ORF">SSDG_06658</name>
</gene>
<dbReference type="InterPro" id="IPR046373">
    <property type="entry name" value="Acyl-CoA_Oxase/DH_mid-dom_sf"/>
</dbReference>
<feature type="compositionally biased region" description="Basic residues" evidence="7">
    <location>
        <begin position="87"/>
        <end position="105"/>
    </location>
</feature>
<dbReference type="GO" id="GO:0050660">
    <property type="term" value="F:flavin adenine dinucleotide binding"/>
    <property type="evidence" value="ECO:0007669"/>
    <property type="project" value="InterPro"/>
</dbReference>
<evidence type="ECO:0000259" key="9">
    <source>
        <dbReference type="Pfam" id="PF02770"/>
    </source>
</evidence>
<dbReference type="Gene3D" id="1.20.140.10">
    <property type="entry name" value="Butyryl-CoA Dehydrogenase, subunit A, domain 3"/>
    <property type="match status" value="1"/>
</dbReference>
<dbReference type="PANTHER" id="PTHR48083">
    <property type="entry name" value="MEDIUM-CHAIN SPECIFIC ACYL-COA DEHYDROGENASE, MITOCHONDRIAL-RELATED"/>
    <property type="match status" value="1"/>
</dbReference>
<evidence type="ECO:0000313" key="11">
    <source>
        <dbReference type="EMBL" id="EFH31417.1"/>
    </source>
</evidence>
<feature type="domain" description="Acyl-CoA oxidase/dehydrogenase middle" evidence="9">
    <location>
        <begin position="303"/>
        <end position="406"/>
    </location>
</feature>
<feature type="compositionally biased region" description="Basic residues" evidence="7">
    <location>
        <begin position="49"/>
        <end position="69"/>
    </location>
</feature>
<dbReference type="InterPro" id="IPR006091">
    <property type="entry name" value="Acyl-CoA_Oxase/DH_mid-dom"/>
</dbReference>
<dbReference type="InterPro" id="IPR013786">
    <property type="entry name" value="AcylCoA_DH/ox_N"/>
</dbReference>
<dbReference type="FunFam" id="1.20.140.10:FF:000012">
    <property type="entry name" value="Acyl-CoA dehydrogenase fadE12"/>
    <property type="match status" value="1"/>
</dbReference>
<keyword evidence="4 6" id="KW-0274">FAD</keyword>
<evidence type="ECO:0000256" key="7">
    <source>
        <dbReference type="SAM" id="MobiDB-lite"/>
    </source>
</evidence>
<dbReference type="GO" id="GO:0005737">
    <property type="term" value="C:cytoplasm"/>
    <property type="evidence" value="ECO:0007669"/>
    <property type="project" value="TreeGrafter"/>
</dbReference>
<evidence type="ECO:0000256" key="2">
    <source>
        <dbReference type="ARBA" id="ARBA00009347"/>
    </source>
</evidence>
<dbReference type="SUPFAM" id="SSF56645">
    <property type="entry name" value="Acyl-CoA dehydrogenase NM domain-like"/>
    <property type="match status" value="1"/>
</dbReference>
<protein>
    <submittedName>
        <fullName evidence="11">Acyl-CoA dehydrogenase</fullName>
    </submittedName>
</protein>
<dbReference type="InterPro" id="IPR037069">
    <property type="entry name" value="AcylCoA_DH/ox_N_sf"/>
</dbReference>
<feature type="non-terminal residue" evidence="11">
    <location>
        <position position="1"/>
    </location>
</feature>
<dbReference type="InterPro" id="IPR050741">
    <property type="entry name" value="Acyl-CoA_dehydrogenase"/>
</dbReference>
<keyword evidence="5 6" id="KW-0560">Oxidoreductase</keyword>
<feature type="region of interest" description="Disordered" evidence="7">
    <location>
        <begin position="1"/>
        <end position="192"/>
    </location>
</feature>
<dbReference type="Gene3D" id="1.10.540.10">
    <property type="entry name" value="Acyl-CoA dehydrogenase/oxidase, N-terminal domain"/>
    <property type="match status" value="1"/>
</dbReference>
<dbReference type="InterPro" id="IPR009100">
    <property type="entry name" value="AcylCoA_DH/oxidase_NM_dom_sf"/>
</dbReference>
<dbReference type="AlphaFoldDB" id="D6X5K1"/>
<evidence type="ECO:0000256" key="3">
    <source>
        <dbReference type="ARBA" id="ARBA00022630"/>
    </source>
</evidence>
<keyword evidence="3 6" id="KW-0285">Flavoprotein</keyword>
<dbReference type="Proteomes" id="UP000002805">
    <property type="component" value="Chromosome"/>
</dbReference>
<evidence type="ECO:0000259" key="8">
    <source>
        <dbReference type="Pfam" id="PF00441"/>
    </source>
</evidence>
<dbReference type="GO" id="GO:0003995">
    <property type="term" value="F:acyl-CoA dehydrogenase activity"/>
    <property type="evidence" value="ECO:0007669"/>
    <property type="project" value="TreeGrafter"/>
</dbReference>
<dbReference type="Gene3D" id="2.40.110.10">
    <property type="entry name" value="Butyryl-CoA Dehydrogenase, subunit A, domain 2"/>
    <property type="match status" value="1"/>
</dbReference>
<evidence type="ECO:0000256" key="5">
    <source>
        <dbReference type="ARBA" id="ARBA00023002"/>
    </source>
</evidence>
<feature type="compositionally biased region" description="Pro residues" evidence="7">
    <location>
        <begin position="70"/>
        <end position="82"/>
    </location>
</feature>
<organism evidence="11 12">
    <name type="scientific">Streptomyces pristinaespiralis (strain ATCC 25486 / DSM 40338 / CBS 914.69 / JCM 4507 / KCC S-0507 / NBRC 13074 / NRRL 2958 / 5647)</name>
    <dbReference type="NCBI Taxonomy" id="457429"/>
    <lineage>
        <taxon>Bacteria</taxon>
        <taxon>Bacillati</taxon>
        <taxon>Actinomycetota</taxon>
        <taxon>Actinomycetes</taxon>
        <taxon>Kitasatosporales</taxon>
        <taxon>Streptomycetaceae</taxon>
        <taxon>Streptomyces</taxon>
    </lineage>
</organism>
<dbReference type="SUPFAM" id="SSF47203">
    <property type="entry name" value="Acyl-CoA dehydrogenase C-terminal domain-like"/>
    <property type="match status" value="1"/>
</dbReference>
<feature type="region of interest" description="Disordered" evidence="7">
    <location>
        <begin position="311"/>
        <end position="330"/>
    </location>
</feature>
<evidence type="ECO:0000256" key="6">
    <source>
        <dbReference type="RuleBase" id="RU362125"/>
    </source>
</evidence>
<feature type="compositionally biased region" description="Basic residues" evidence="7">
    <location>
        <begin position="131"/>
        <end position="188"/>
    </location>
</feature>
<evidence type="ECO:0000313" key="12">
    <source>
        <dbReference type="Proteomes" id="UP000002805"/>
    </source>
</evidence>
<feature type="compositionally biased region" description="Low complexity" evidence="7">
    <location>
        <begin position="1"/>
        <end position="14"/>
    </location>
</feature>
<feature type="domain" description="Acyl-CoA dehydrogenase/oxidase N-terminal" evidence="10">
    <location>
        <begin position="213"/>
        <end position="298"/>
    </location>
</feature>
<evidence type="ECO:0000256" key="1">
    <source>
        <dbReference type="ARBA" id="ARBA00001974"/>
    </source>
</evidence>
<comment type="similarity">
    <text evidence="2 6">Belongs to the acyl-CoA dehydrogenase family.</text>
</comment>
<sequence length="576" mass="62041">RTRSRATATTRSATVPPGTAASNSWTGPAHGSYGPSRTGSPSRPTGRTALRRHRPRRHRVRRLAHRGVRPHPPAPLHRPPGPGRTRIAARAHARDRRPARGRRGGGRPGHPGTAAGLAGGHEDGAQDRLARLRHAHRSPRRPRPPGRGRRPARRCHGDRRGRRRRTGRRRRHGKRHGNRPRSRPRPGGHRVMNAIETQEHKDLREAVAALGRRHGPGFDRATLWEEAGKLGYLGVNLPEEYGGGGGGISELSIVLEESGAAGCPLLMMIVSPAICATVIARFGTDEQKRQWLPGLADGSLTMAFGITEPDAGSNSHRITTTARRDGWGSPRTKSGGGWILTGRKVFVSGVDIADATLIVGRTEDARTGSLKPCLFIVPRDAEGFGRSVIDMELQAQEKQFELVLDDVRLPADALVGNEDAGLLQLFAGLNPERIMTAAFAIGMGRYALAQAVEYAKTRQVWKAPIGAHQAIAHPLAQAHIELELAKLMMQKAAALYDAGDDVGAGEAANMAKYAAGEACVKAVDQAVHTLGGNGLTREYGLAKLIAAARVARIAPVSREMILNYVSHQSLGLPKSY</sequence>
<dbReference type="CDD" id="cd00567">
    <property type="entry name" value="ACAD"/>
    <property type="match status" value="1"/>
</dbReference>
<dbReference type="Pfam" id="PF02770">
    <property type="entry name" value="Acyl-CoA_dh_M"/>
    <property type="match status" value="1"/>
</dbReference>